<dbReference type="AlphaFoldDB" id="A0A1F7UY47"/>
<comment type="caution">
    <text evidence="1">The sequence shown here is derived from an EMBL/GenBank/DDBJ whole genome shotgun (WGS) entry which is preliminary data.</text>
</comment>
<organism evidence="1 2">
    <name type="scientific">Candidatus Uhrbacteria bacterium RIFCSPLOWO2_01_FULL_47_25</name>
    <dbReference type="NCBI Taxonomy" id="1802402"/>
    <lineage>
        <taxon>Bacteria</taxon>
        <taxon>Candidatus Uhriibacteriota</taxon>
    </lineage>
</organism>
<protein>
    <submittedName>
        <fullName evidence="1">Uncharacterized protein</fullName>
    </submittedName>
</protein>
<reference evidence="1 2" key="1">
    <citation type="journal article" date="2016" name="Nat. Commun.">
        <title>Thousands of microbial genomes shed light on interconnected biogeochemical processes in an aquifer system.</title>
        <authorList>
            <person name="Anantharaman K."/>
            <person name="Brown C.T."/>
            <person name="Hug L.A."/>
            <person name="Sharon I."/>
            <person name="Castelle C.J."/>
            <person name="Probst A.J."/>
            <person name="Thomas B.C."/>
            <person name="Singh A."/>
            <person name="Wilkins M.J."/>
            <person name="Karaoz U."/>
            <person name="Brodie E.L."/>
            <person name="Williams K.H."/>
            <person name="Hubbard S.S."/>
            <person name="Banfield J.F."/>
        </authorList>
    </citation>
    <scope>NUCLEOTIDE SEQUENCE [LARGE SCALE GENOMIC DNA]</scope>
</reference>
<accession>A0A1F7UY47</accession>
<evidence type="ECO:0000313" key="2">
    <source>
        <dbReference type="Proteomes" id="UP000176846"/>
    </source>
</evidence>
<dbReference type="EMBL" id="MGEK01000001">
    <property type="protein sequence ID" value="OGL83202.1"/>
    <property type="molecule type" value="Genomic_DNA"/>
</dbReference>
<sequence>MTHFRLSKSIKHFRLAKGWKRELEGMSLGLIVTIFLIMSANAVWAGSQTRNMAIAGGATAASIFFYYGKTITFEQCTIPLTNGILCNVAGRVAPFSVILTDGKPPLAAYAPGASLGVVPVPIPGGYVIGLGIPTGTAFQLSLFWMFPK</sequence>
<evidence type="ECO:0000313" key="1">
    <source>
        <dbReference type="EMBL" id="OGL83202.1"/>
    </source>
</evidence>
<name>A0A1F7UY47_9BACT</name>
<dbReference type="Proteomes" id="UP000176846">
    <property type="component" value="Unassembled WGS sequence"/>
</dbReference>
<gene>
    <name evidence="1" type="ORF">A2936_04680</name>
</gene>
<proteinExistence type="predicted"/>